<dbReference type="CDD" id="cd13132">
    <property type="entry name" value="MATE_eukaryotic"/>
    <property type="match status" value="1"/>
</dbReference>
<organism evidence="8 9">
    <name type="scientific">Ophiocordyceps polyrhachis-furcata BCC 54312</name>
    <dbReference type="NCBI Taxonomy" id="1330021"/>
    <lineage>
        <taxon>Eukaryota</taxon>
        <taxon>Fungi</taxon>
        <taxon>Dikarya</taxon>
        <taxon>Ascomycota</taxon>
        <taxon>Pezizomycotina</taxon>
        <taxon>Sordariomycetes</taxon>
        <taxon>Hypocreomycetidae</taxon>
        <taxon>Hypocreales</taxon>
        <taxon>Ophiocordycipitaceae</taxon>
        <taxon>Ophiocordyceps</taxon>
    </lineage>
</organism>
<dbReference type="GO" id="GO:0015297">
    <property type="term" value="F:antiporter activity"/>
    <property type="evidence" value="ECO:0007669"/>
    <property type="project" value="InterPro"/>
</dbReference>
<dbReference type="PANTHER" id="PTHR11206">
    <property type="entry name" value="MULTIDRUG RESISTANCE PROTEIN"/>
    <property type="match status" value="1"/>
</dbReference>
<evidence type="ECO:0000256" key="7">
    <source>
        <dbReference type="SAM" id="Phobius"/>
    </source>
</evidence>
<evidence type="ECO:0000256" key="2">
    <source>
        <dbReference type="ARBA" id="ARBA00010199"/>
    </source>
</evidence>
<evidence type="ECO:0000256" key="5">
    <source>
        <dbReference type="ARBA" id="ARBA00023136"/>
    </source>
</evidence>
<comment type="caution">
    <text evidence="8">The sequence shown here is derived from an EMBL/GenBank/DDBJ whole genome shotgun (WGS) entry which is preliminary data.</text>
</comment>
<evidence type="ECO:0000313" key="8">
    <source>
        <dbReference type="EMBL" id="RCI17474.1"/>
    </source>
</evidence>
<evidence type="ECO:0000256" key="1">
    <source>
        <dbReference type="ARBA" id="ARBA00004141"/>
    </source>
</evidence>
<feature type="transmembrane region" description="Helical" evidence="7">
    <location>
        <begin position="315"/>
        <end position="340"/>
    </location>
</feature>
<comment type="subcellular location">
    <subcellularLocation>
        <location evidence="1">Membrane</location>
        <topology evidence="1">Multi-pass membrane protein</topology>
    </subcellularLocation>
</comment>
<evidence type="ECO:0000256" key="6">
    <source>
        <dbReference type="SAM" id="MobiDB-lite"/>
    </source>
</evidence>
<dbReference type="GO" id="GO:1990961">
    <property type="term" value="P:xenobiotic detoxification by transmembrane export across the plasma membrane"/>
    <property type="evidence" value="ECO:0007669"/>
    <property type="project" value="InterPro"/>
</dbReference>
<proteinExistence type="inferred from homology"/>
<feature type="transmembrane region" description="Helical" evidence="7">
    <location>
        <begin position="207"/>
        <end position="227"/>
    </location>
</feature>
<dbReference type="EMBL" id="LKCN02000001">
    <property type="protein sequence ID" value="RCI17474.1"/>
    <property type="molecule type" value="Genomic_DNA"/>
</dbReference>
<feature type="transmembrane region" description="Helical" evidence="7">
    <location>
        <begin position="140"/>
        <end position="157"/>
    </location>
</feature>
<dbReference type="GO" id="GO:0042910">
    <property type="term" value="F:xenobiotic transmembrane transporter activity"/>
    <property type="evidence" value="ECO:0007669"/>
    <property type="project" value="InterPro"/>
</dbReference>
<keyword evidence="9" id="KW-1185">Reference proteome</keyword>
<gene>
    <name evidence="8" type="ORF">L249_3191</name>
</gene>
<feature type="transmembrane region" description="Helical" evidence="7">
    <location>
        <begin position="233"/>
        <end position="254"/>
    </location>
</feature>
<keyword evidence="3 7" id="KW-0812">Transmembrane</keyword>
<dbReference type="InterPro" id="IPR002528">
    <property type="entry name" value="MATE_fam"/>
</dbReference>
<feature type="transmembrane region" description="Helical" evidence="7">
    <location>
        <begin position="455"/>
        <end position="477"/>
    </location>
</feature>
<dbReference type="OrthoDB" id="2126698at2759"/>
<feature type="transmembrane region" description="Helical" evidence="7">
    <location>
        <begin position="352"/>
        <end position="375"/>
    </location>
</feature>
<dbReference type="STRING" id="1330021.A0A367LSP4"/>
<keyword evidence="5 7" id="KW-0472">Membrane</keyword>
<name>A0A367LSP4_9HYPO</name>
<dbReference type="Proteomes" id="UP000253664">
    <property type="component" value="Unassembled WGS sequence"/>
</dbReference>
<feature type="transmembrane region" description="Helical" evidence="7">
    <location>
        <begin position="395"/>
        <end position="417"/>
    </location>
</feature>
<protein>
    <recommendedName>
        <fullName evidence="10">MATE efflux family protein</fullName>
    </recommendedName>
</protein>
<evidence type="ECO:0008006" key="10">
    <source>
        <dbReference type="Google" id="ProtNLM"/>
    </source>
</evidence>
<feature type="transmembrane region" description="Helical" evidence="7">
    <location>
        <begin position="424"/>
        <end position="449"/>
    </location>
</feature>
<dbReference type="Pfam" id="PF01554">
    <property type="entry name" value="MatE"/>
    <property type="match status" value="2"/>
</dbReference>
<evidence type="ECO:0000256" key="4">
    <source>
        <dbReference type="ARBA" id="ARBA00022989"/>
    </source>
</evidence>
<reference evidence="8 9" key="1">
    <citation type="journal article" date="2015" name="BMC Genomics">
        <title>Insights from the genome of Ophiocordyceps polyrhachis-furcata to pathogenicity and host specificity in insect fungi.</title>
        <authorList>
            <person name="Wichadakul D."/>
            <person name="Kobmoo N."/>
            <person name="Ingsriswang S."/>
            <person name="Tangphatsornruang S."/>
            <person name="Chantasingh D."/>
            <person name="Luangsa-ard J.J."/>
            <person name="Eurwilaichitr L."/>
        </authorList>
    </citation>
    <scope>NUCLEOTIDE SEQUENCE [LARGE SCALE GENOMIC DNA]</scope>
    <source>
        <strain evidence="8 9">BCC 54312</strain>
    </source>
</reference>
<evidence type="ECO:0000313" key="9">
    <source>
        <dbReference type="Proteomes" id="UP000253664"/>
    </source>
</evidence>
<dbReference type="AlphaFoldDB" id="A0A367LSP4"/>
<keyword evidence="4 7" id="KW-1133">Transmembrane helix</keyword>
<dbReference type="NCBIfam" id="TIGR00797">
    <property type="entry name" value="matE"/>
    <property type="match status" value="1"/>
</dbReference>
<dbReference type="InterPro" id="IPR045069">
    <property type="entry name" value="MATE_euk"/>
</dbReference>
<dbReference type="GO" id="GO:0016020">
    <property type="term" value="C:membrane"/>
    <property type="evidence" value="ECO:0007669"/>
    <property type="project" value="UniProtKB-SubCell"/>
</dbReference>
<accession>A0A367LSP4</accession>
<evidence type="ECO:0000256" key="3">
    <source>
        <dbReference type="ARBA" id="ARBA00022692"/>
    </source>
</evidence>
<comment type="similarity">
    <text evidence="2">Belongs to the multi antimicrobial extrusion (MATE) (TC 2.A.66.1) family.</text>
</comment>
<feature type="transmembrane region" description="Helical" evidence="7">
    <location>
        <begin position="274"/>
        <end position="295"/>
    </location>
</feature>
<feature type="region of interest" description="Disordered" evidence="6">
    <location>
        <begin position="10"/>
        <end position="45"/>
    </location>
</feature>
<feature type="transmembrane region" description="Helical" evidence="7">
    <location>
        <begin position="177"/>
        <end position="195"/>
    </location>
</feature>
<sequence length="494" mass="52961">MDLLDPDLRRALSNDDETADARCSPSETSPLLKSPRHDSGSVATVPRDDGTWLQEAKIIASCAMPLTVTFLLQYSIDILSLIVAGRIGKLELGAVSLANMSAAITCFAPVQGLATSLDTLCAQAYGSGQKHLVGLYCQRVTLFLFCLIIPIATLWFHSDLMLRHVVADAETARLASIYLQVLVLAIPGFILFETGKRFLQAQGLFRATTYILLVAGPCHVLFTWVLVGKLGFIGAPVAVVMTRTFIPLLLLLYVKLIDGSSCWGGLSKRALNNWLAMIRLAIPGMIMVEAEYLAFEVMIVASSYFGTDSLAAQSILAAVANISFQVPFSLSVSASTRVASLIGGGMVDAAKVAAQVAFTATWITGCLNFIVYMLFQDQLPFIFTQDVAVAAMTTQVLPLLSVTAFSEGLCATAHGLLRGIGRQYIGVPATISAYYFVALPTSAALAFGLDWKLHGLTAGLNVGLIVVFLIECSYLCMTDWQKTATESAARNAAD</sequence>